<name>A0A0D0BHF8_9AGAM</name>
<reference evidence="2 3" key="1">
    <citation type="submission" date="2014-04" db="EMBL/GenBank/DDBJ databases">
        <authorList>
            <consortium name="DOE Joint Genome Institute"/>
            <person name="Kuo A."/>
            <person name="Ruytinx J."/>
            <person name="Rineau F."/>
            <person name="Colpaert J."/>
            <person name="Kohler A."/>
            <person name="Nagy L.G."/>
            <person name="Floudas D."/>
            <person name="Copeland A."/>
            <person name="Barry K.W."/>
            <person name="Cichocki N."/>
            <person name="Veneault-Fourrey C."/>
            <person name="LaButti K."/>
            <person name="Lindquist E.A."/>
            <person name="Lipzen A."/>
            <person name="Lundell T."/>
            <person name="Morin E."/>
            <person name="Murat C."/>
            <person name="Sun H."/>
            <person name="Tunlid A."/>
            <person name="Henrissat B."/>
            <person name="Grigoriev I.V."/>
            <person name="Hibbett D.S."/>
            <person name="Martin F."/>
            <person name="Nordberg H.P."/>
            <person name="Cantor M.N."/>
            <person name="Hua S.X."/>
        </authorList>
    </citation>
    <scope>NUCLEOTIDE SEQUENCE [LARGE SCALE GENOMIC DNA]</scope>
    <source>
        <strain evidence="2 3">UH-Slu-Lm8-n1</strain>
    </source>
</reference>
<proteinExistence type="predicted"/>
<feature type="region of interest" description="Disordered" evidence="1">
    <location>
        <begin position="1001"/>
        <end position="1068"/>
    </location>
</feature>
<sequence>IRRLLLTLADTLQTTFNSFGICRLYPRRPSFEPDKFVSSSLLARTCPNAAEGSDSPPQVYAPPYPFANMTIYRLISWMNSGSSRVSESKVASLVKDVMLAEDFDHEHLQGFSVRRSLRELDKDESGKRITFPDDWIETSVTINIPTKAKEDSPSPYTIPGFHYRPLVDVIRGAFGDAQAAAFHLMPFKRLWKDPLDGHEERIYDELYTSDVWLEAQDSIHKQPKEPGCSLERVIAGLMLFSDATHLANFGTAKAWPLYVYFGNLTKYIRSSPISGACHLVGFLPSLPDKIKDVISSLPRVSKTGMASIHTYCRRELFHACWEILLDEDFVYAYRHGLVLKCADGVMRRIYPRIFTYSADYPEKVLIATIKDMGSCPCPRCLVPKGLFGYLGLVKDMRSRLTNLRVYAMAKVIKAREFIYQLGNIVDGAKVEDALGEGSWVPTLNQFVNKLGPLGLDPFRMLVVDIMHECELGTWKALFTHLLRLLYALPGGAQAIATLDTRFRQVPTFGNGVIRKFSNNTSEMKKLAARDFEDILQVQCAIPVFEGLFPPDHDAAIQSLLYQFAQWHALAKLRLHCDSTLVFLDEIFKKLSRNLRKFRVHTCAAFNTTELPKEKAKRLAKRSETGNAPPESSKVRGKKFNLNTYKFHAMGDYVRTIRFFGTADSFTTQIGELAHRALKAFYPLTSKLDTPAQLAKHERRRRVLRRVAEAGGASPSISLSPVDAPSSGKHHHIAVSQNNTVPLFTFLREHTDDPALKNFIPKLKDHILYRLRKLDISYCDHVFTDEERNSVIIPNDTIYAVQTMQVHYTTYDMRREYDTINPRTHGDIMVLSGETAPNHPYWYARVLAIYHMETWLNNGGTPVKHHLEVLWVRWLAPLRNHKSGMKCARLPRVAFVDESDMDAFGFLDPGQVIRAAHLIPAFNSGRGVSSLRGGKSLARPDGALDDWEVYCVGIFVDRDMFMRYTQLGVGHPAMLRMVARDSLGNESPSSIVDAVDNSNSVALQGDVGHGEDSDGEGYEGYDDEKEASDEEFSDEELEEEWEDEGSEIEDGCEEDGHEIEDEFDDLPSF</sequence>
<dbReference type="InterPro" id="IPR041078">
    <property type="entry name" value="Plavaka"/>
</dbReference>
<accession>A0A0D0BHF8</accession>
<dbReference type="STRING" id="930992.A0A0D0BHF8"/>
<dbReference type="Proteomes" id="UP000054485">
    <property type="component" value="Unassembled WGS sequence"/>
</dbReference>
<feature type="compositionally biased region" description="Acidic residues" evidence="1">
    <location>
        <begin position="1012"/>
        <end position="1068"/>
    </location>
</feature>
<gene>
    <name evidence="2" type="ORF">CY34DRAFT_70380</name>
</gene>
<evidence type="ECO:0000313" key="2">
    <source>
        <dbReference type="EMBL" id="KIK49039.1"/>
    </source>
</evidence>
<feature type="non-terminal residue" evidence="2">
    <location>
        <position position="1068"/>
    </location>
</feature>
<protein>
    <submittedName>
        <fullName evidence="2">Uncharacterized protein</fullName>
    </submittedName>
</protein>
<dbReference type="EMBL" id="KN835134">
    <property type="protein sequence ID" value="KIK49039.1"/>
    <property type="molecule type" value="Genomic_DNA"/>
</dbReference>
<dbReference type="AlphaFoldDB" id="A0A0D0BHF8"/>
<evidence type="ECO:0000256" key="1">
    <source>
        <dbReference type="SAM" id="MobiDB-lite"/>
    </source>
</evidence>
<keyword evidence="3" id="KW-1185">Reference proteome</keyword>
<dbReference type="HOGENOM" id="CLU_002498_0_1_1"/>
<dbReference type="Pfam" id="PF18759">
    <property type="entry name" value="Plavaka"/>
    <property type="match status" value="1"/>
</dbReference>
<dbReference type="InParanoid" id="A0A0D0BHF8"/>
<dbReference type="OrthoDB" id="2672259at2759"/>
<organism evidence="2 3">
    <name type="scientific">Suillus luteus UH-Slu-Lm8-n1</name>
    <dbReference type="NCBI Taxonomy" id="930992"/>
    <lineage>
        <taxon>Eukaryota</taxon>
        <taxon>Fungi</taxon>
        <taxon>Dikarya</taxon>
        <taxon>Basidiomycota</taxon>
        <taxon>Agaricomycotina</taxon>
        <taxon>Agaricomycetes</taxon>
        <taxon>Agaricomycetidae</taxon>
        <taxon>Boletales</taxon>
        <taxon>Suillineae</taxon>
        <taxon>Suillaceae</taxon>
        <taxon>Suillus</taxon>
    </lineage>
</organism>
<feature type="non-terminal residue" evidence="2">
    <location>
        <position position="1"/>
    </location>
</feature>
<evidence type="ECO:0000313" key="3">
    <source>
        <dbReference type="Proteomes" id="UP000054485"/>
    </source>
</evidence>
<reference evidence="3" key="2">
    <citation type="submission" date="2015-01" db="EMBL/GenBank/DDBJ databases">
        <title>Evolutionary Origins and Diversification of the Mycorrhizal Mutualists.</title>
        <authorList>
            <consortium name="DOE Joint Genome Institute"/>
            <consortium name="Mycorrhizal Genomics Consortium"/>
            <person name="Kohler A."/>
            <person name="Kuo A."/>
            <person name="Nagy L.G."/>
            <person name="Floudas D."/>
            <person name="Copeland A."/>
            <person name="Barry K.W."/>
            <person name="Cichocki N."/>
            <person name="Veneault-Fourrey C."/>
            <person name="LaButti K."/>
            <person name="Lindquist E.A."/>
            <person name="Lipzen A."/>
            <person name="Lundell T."/>
            <person name="Morin E."/>
            <person name="Murat C."/>
            <person name="Riley R."/>
            <person name="Ohm R."/>
            <person name="Sun H."/>
            <person name="Tunlid A."/>
            <person name="Henrissat B."/>
            <person name="Grigoriev I.V."/>
            <person name="Hibbett D.S."/>
            <person name="Martin F."/>
        </authorList>
    </citation>
    <scope>NUCLEOTIDE SEQUENCE [LARGE SCALE GENOMIC DNA]</scope>
    <source>
        <strain evidence="3">UH-Slu-Lm8-n1</strain>
    </source>
</reference>